<dbReference type="AlphaFoldDB" id="A0A0C3PD12"/>
<evidence type="ECO:0000313" key="2">
    <source>
        <dbReference type="EMBL" id="KIP03103.1"/>
    </source>
</evidence>
<name>A0A0C3PD12_PHLG1</name>
<protein>
    <submittedName>
        <fullName evidence="2">Uncharacterized protein</fullName>
    </submittedName>
</protein>
<keyword evidence="3" id="KW-1185">Reference proteome</keyword>
<dbReference type="EMBL" id="KN840633">
    <property type="protein sequence ID" value="KIP03103.1"/>
    <property type="molecule type" value="Genomic_DNA"/>
</dbReference>
<organism evidence="2 3">
    <name type="scientific">Phlebiopsis gigantea (strain 11061_1 CR5-6)</name>
    <name type="common">White-rot fungus</name>
    <name type="synonym">Peniophora gigantea</name>
    <dbReference type="NCBI Taxonomy" id="745531"/>
    <lineage>
        <taxon>Eukaryota</taxon>
        <taxon>Fungi</taxon>
        <taxon>Dikarya</taxon>
        <taxon>Basidiomycota</taxon>
        <taxon>Agaricomycotina</taxon>
        <taxon>Agaricomycetes</taxon>
        <taxon>Polyporales</taxon>
        <taxon>Phanerochaetaceae</taxon>
        <taxon>Phlebiopsis</taxon>
    </lineage>
</organism>
<reference evidence="2 3" key="1">
    <citation type="journal article" date="2014" name="PLoS Genet.">
        <title>Analysis of the Phlebiopsis gigantea genome, transcriptome and secretome provides insight into its pioneer colonization strategies of wood.</title>
        <authorList>
            <person name="Hori C."/>
            <person name="Ishida T."/>
            <person name="Igarashi K."/>
            <person name="Samejima M."/>
            <person name="Suzuki H."/>
            <person name="Master E."/>
            <person name="Ferreira P."/>
            <person name="Ruiz-Duenas F.J."/>
            <person name="Held B."/>
            <person name="Canessa P."/>
            <person name="Larrondo L.F."/>
            <person name="Schmoll M."/>
            <person name="Druzhinina I.S."/>
            <person name="Kubicek C.P."/>
            <person name="Gaskell J.A."/>
            <person name="Kersten P."/>
            <person name="St John F."/>
            <person name="Glasner J."/>
            <person name="Sabat G."/>
            <person name="Splinter BonDurant S."/>
            <person name="Syed K."/>
            <person name="Yadav J."/>
            <person name="Mgbeahuruike A.C."/>
            <person name="Kovalchuk A."/>
            <person name="Asiegbu F.O."/>
            <person name="Lackner G."/>
            <person name="Hoffmeister D."/>
            <person name="Rencoret J."/>
            <person name="Gutierrez A."/>
            <person name="Sun H."/>
            <person name="Lindquist E."/>
            <person name="Barry K."/>
            <person name="Riley R."/>
            <person name="Grigoriev I.V."/>
            <person name="Henrissat B."/>
            <person name="Kues U."/>
            <person name="Berka R.M."/>
            <person name="Martinez A.T."/>
            <person name="Covert S.F."/>
            <person name="Blanchette R.A."/>
            <person name="Cullen D."/>
        </authorList>
    </citation>
    <scope>NUCLEOTIDE SEQUENCE [LARGE SCALE GENOMIC DNA]</scope>
    <source>
        <strain evidence="2 3">11061_1 CR5-6</strain>
    </source>
</reference>
<feature type="region of interest" description="Disordered" evidence="1">
    <location>
        <begin position="72"/>
        <end position="93"/>
    </location>
</feature>
<dbReference type="HOGENOM" id="CLU_1971322_0_0_1"/>
<dbReference type="Proteomes" id="UP000053257">
    <property type="component" value="Unassembled WGS sequence"/>
</dbReference>
<gene>
    <name evidence="2" type="ORF">PHLGIDRAFT_255186</name>
</gene>
<accession>A0A0C3PD12</accession>
<evidence type="ECO:0000256" key="1">
    <source>
        <dbReference type="SAM" id="MobiDB-lite"/>
    </source>
</evidence>
<evidence type="ECO:0000313" key="3">
    <source>
        <dbReference type="Proteomes" id="UP000053257"/>
    </source>
</evidence>
<proteinExistence type="predicted"/>
<sequence length="127" mass="14042">MPFCLCANSGVLIRLGAIGQRVCSSRPRCCRRQRRSAYVTVGAQRIDVARSFRALLRRAPRLLARAHMLARTHRNHTPSPRDNPPSAHPRVTAGASKPCVCFREAFSCDKCSHHYAISLSSRTASAT</sequence>